<dbReference type="SUPFAM" id="SSF52540">
    <property type="entry name" value="P-loop containing nucleoside triphosphate hydrolases"/>
    <property type="match status" value="1"/>
</dbReference>
<accession>A0ABV4CNA8</accession>
<dbReference type="PANTHER" id="PTHR43335:SF2">
    <property type="entry name" value="ABC TRANSPORTER, ATP-BINDING PROTEIN"/>
    <property type="match status" value="1"/>
</dbReference>
<dbReference type="Gene3D" id="3.40.50.300">
    <property type="entry name" value="P-loop containing nucleotide triphosphate hydrolases"/>
    <property type="match status" value="1"/>
</dbReference>
<dbReference type="EMBL" id="JBGEHV010000039">
    <property type="protein sequence ID" value="MEY8041622.1"/>
    <property type="molecule type" value="Genomic_DNA"/>
</dbReference>
<keyword evidence="2" id="KW-0813">Transport</keyword>
<dbReference type="Proteomes" id="UP001564626">
    <property type="component" value="Unassembled WGS sequence"/>
</dbReference>
<dbReference type="Pfam" id="PF00005">
    <property type="entry name" value="ABC_tran"/>
    <property type="match status" value="1"/>
</dbReference>
<dbReference type="GO" id="GO:0005524">
    <property type="term" value="F:ATP binding"/>
    <property type="evidence" value="ECO:0007669"/>
    <property type="project" value="UniProtKB-KW"/>
</dbReference>
<feature type="domain" description="ABC transporter" evidence="3">
    <location>
        <begin position="24"/>
        <end position="163"/>
    </location>
</feature>
<comment type="caution">
    <text evidence="4">The sequence shown here is derived from an EMBL/GenBank/DDBJ whole genome shotgun (WGS) entry which is preliminary data.</text>
</comment>
<sequence length="219" mass="23355">MDIDGVWIRARGITARGPEGNAFENVHLHVEPGSLGVITGAAGTGRTSLLLALAGRMRVITGDLVVSGHVLPGESRAVRRLVRPARLRPGCELERSHRVSEAVTERRMISGVRAEHIADALALVGLAPYRRALVRELHPADRLLFEIALAAATAPAGLVVDDADAGLPPASRHRVWSALRGVAATGTTVLASATDPPSKEYEVCHLPARPHHRRHGSRV</sequence>
<keyword evidence="4" id="KW-0067">ATP-binding</keyword>
<dbReference type="PANTHER" id="PTHR43335">
    <property type="entry name" value="ABC TRANSPORTER, ATP-BINDING PROTEIN"/>
    <property type="match status" value="1"/>
</dbReference>
<comment type="similarity">
    <text evidence="1">Belongs to the ABC transporter superfamily.</text>
</comment>
<proteinExistence type="inferred from homology"/>
<protein>
    <submittedName>
        <fullName evidence="4">ATP-binding cassette domain-containing protein</fullName>
    </submittedName>
</protein>
<evidence type="ECO:0000259" key="3">
    <source>
        <dbReference type="Pfam" id="PF00005"/>
    </source>
</evidence>
<evidence type="ECO:0000313" key="4">
    <source>
        <dbReference type="EMBL" id="MEY8041622.1"/>
    </source>
</evidence>
<dbReference type="InterPro" id="IPR003439">
    <property type="entry name" value="ABC_transporter-like_ATP-bd"/>
</dbReference>
<dbReference type="InterPro" id="IPR027417">
    <property type="entry name" value="P-loop_NTPase"/>
</dbReference>
<dbReference type="RefSeq" id="WP_345358828.1">
    <property type="nucleotide sequence ID" value="NZ_BAABII010000004.1"/>
</dbReference>
<name>A0ABV4CNA8_9PSEU</name>
<evidence type="ECO:0000256" key="1">
    <source>
        <dbReference type="ARBA" id="ARBA00005417"/>
    </source>
</evidence>
<evidence type="ECO:0000313" key="5">
    <source>
        <dbReference type="Proteomes" id="UP001564626"/>
    </source>
</evidence>
<keyword evidence="4" id="KW-0547">Nucleotide-binding</keyword>
<evidence type="ECO:0000256" key="2">
    <source>
        <dbReference type="ARBA" id="ARBA00022448"/>
    </source>
</evidence>
<organism evidence="4 5">
    <name type="scientific">Saccharopolyspora cebuensis</name>
    <dbReference type="NCBI Taxonomy" id="418759"/>
    <lineage>
        <taxon>Bacteria</taxon>
        <taxon>Bacillati</taxon>
        <taxon>Actinomycetota</taxon>
        <taxon>Actinomycetes</taxon>
        <taxon>Pseudonocardiales</taxon>
        <taxon>Pseudonocardiaceae</taxon>
        <taxon>Saccharopolyspora</taxon>
    </lineage>
</organism>
<gene>
    <name evidence="4" type="ORF">AB8O55_19620</name>
</gene>
<reference evidence="4 5" key="1">
    <citation type="submission" date="2024-08" db="EMBL/GenBank/DDBJ databases">
        <title>Genome mining of Saccharopolyspora cebuensis PGLac3 from Nigerian medicinal plant.</title>
        <authorList>
            <person name="Ezeobiora C.E."/>
            <person name="Igbokwe N.H."/>
            <person name="Amin D.H."/>
            <person name="Mendie U.E."/>
        </authorList>
    </citation>
    <scope>NUCLEOTIDE SEQUENCE [LARGE SCALE GENOMIC DNA]</scope>
    <source>
        <strain evidence="4 5">PGLac3</strain>
    </source>
</reference>
<keyword evidence="5" id="KW-1185">Reference proteome</keyword>